<dbReference type="eggNOG" id="ENOG502T2IS">
    <property type="taxonomic scope" value="Eukaryota"/>
</dbReference>
<evidence type="ECO:0000313" key="2">
    <source>
        <dbReference type="EMBL" id="KXG21504.1"/>
    </source>
</evidence>
<feature type="region of interest" description="Disordered" evidence="1">
    <location>
        <begin position="158"/>
        <end position="190"/>
    </location>
</feature>
<dbReference type="PANTHER" id="PTHR33673:SF40">
    <property type="entry name" value="OS05G0196700 PROTEIN"/>
    <property type="match status" value="1"/>
</dbReference>
<protein>
    <submittedName>
        <fullName evidence="2">Uncharacterized protein</fullName>
    </submittedName>
</protein>
<evidence type="ECO:0000256" key="1">
    <source>
        <dbReference type="SAM" id="MobiDB-lite"/>
    </source>
</evidence>
<proteinExistence type="predicted"/>
<dbReference type="InParanoid" id="A0A1B6P760"/>
<gene>
    <name evidence="2" type="ORF">SORBI_3009G072600</name>
</gene>
<reference evidence="3" key="2">
    <citation type="journal article" date="2018" name="Plant J.">
        <title>The Sorghum bicolor reference genome: improved assembly, gene annotations, a transcriptome atlas, and signatures of genome organization.</title>
        <authorList>
            <person name="McCormick R.F."/>
            <person name="Truong S.K."/>
            <person name="Sreedasyam A."/>
            <person name="Jenkins J."/>
            <person name="Shu S."/>
            <person name="Sims D."/>
            <person name="Kennedy M."/>
            <person name="Amirebrahimi M."/>
            <person name="Weers B.D."/>
            <person name="McKinley B."/>
            <person name="Mattison A."/>
            <person name="Morishige D.T."/>
            <person name="Grimwood J."/>
            <person name="Schmutz J."/>
            <person name="Mullet J.E."/>
        </authorList>
    </citation>
    <scope>NUCLEOTIDE SEQUENCE [LARGE SCALE GENOMIC DNA]</scope>
    <source>
        <strain evidence="3">cv. BTx623</strain>
    </source>
</reference>
<dbReference type="Proteomes" id="UP000000768">
    <property type="component" value="Chromosome 9"/>
</dbReference>
<dbReference type="Gramene" id="KXG21504">
    <property type="protein sequence ID" value="KXG21504"/>
    <property type="gene ID" value="SORBI_3009G072600"/>
</dbReference>
<name>A0A1B6P760_SORBI</name>
<feature type="compositionally biased region" description="Low complexity" evidence="1">
    <location>
        <begin position="10"/>
        <end position="28"/>
    </location>
</feature>
<accession>A0A1B6P760</accession>
<feature type="region of interest" description="Disordered" evidence="1">
    <location>
        <begin position="1"/>
        <end position="60"/>
    </location>
</feature>
<sequence length="361" mass="37729">MAPPDRCSGATPTPEAAPAPAAAALKTTDMPCSTCGHEEPTMPMPQHHHHERKFSSSTSFSSSLTASPAVSYASSSTTYLPASNKLSCESIPYAGSGPDDLGKLSSFSSSSSYESFFHIEALDDDSADFGPGNAATAAADNNEFLDFEPCTTRPPAVQTMMPPQQGSRQKAEAAANAAAGYDPKRLPSSMFRTRSTNPAEWSATSNESLFSIQLSSSAADLNARYADFYYDAAGFPRFPSMGRDAAAALRQLPSLSQSSGRSGGLCVRHDCARCGSGGKTRKSVRFAATESVSGDGNHSHSVVVSTTLAVKETEAPAAAATTGPAAGWCELGCCLGSSSPTVWWPRCCGGHGCGCHCKWWF</sequence>
<dbReference type="AlphaFoldDB" id="A0A1B6P760"/>
<reference evidence="2 3" key="1">
    <citation type="journal article" date="2009" name="Nature">
        <title>The Sorghum bicolor genome and the diversification of grasses.</title>
        <authorList>
            <person name="Paterson A.H."/>
            <person name="Bowers J.E."/>
            <person name="Bruggmann R."/>
            <person name="Dubchak I."/>
            <person name="Grimwood J."/>
            <person name="Gundlach H."/>
            <person name="Haberer G."/>
            <person name="Hellsten U."/>
            <person name="Mitros T."/>
            <person name="Poliakov A."/>
            <person name="Schmutz J."/>
            <person name="Spannagl M."/>
            <person name="Tang H."/>
            <person name="Wang X."/>
            <person name="Wicker T."/>
            <person name="Bharti A.K."/>
            <person name="Chapman J."/>
            <person name="Feltus F.A."/>
            <person name="Gowik U."/>
            <person name="Grigoriev I.V."/>
            <person name="Lyons E."/>
            <person name="Maher C.A."/>
            <person name="Martis M."/>
            <person name="Narechania A."/>
            <person name="Otillar R.P."/>
            <person name="Penning B.W."/>
            <person name="Salamov A.A."/>
            <person name="Wang Y."/>
            <person name="Zhang L."/>
            <person name="Carpita N.C."/>
            <person name="Freeling M."/>
            <person name="Gingle A.R."/>
            <person name="Hash C.T."/>
            <person name="Keller B."/>
            <person name="Klein P."/>
            <person name="Kresovich S."/>
            <person name="McCann M.C."/>
            <person name="Ming R."/>
            <person name="Peterson D.G."/>
            <person name="Mehboob-ur-Rahman"/>
            <person name="Ware D."/>
            <person name="Westhoff P."/>
            <person name="Mayer K.F."/>
            <person name="Messing J."/>
            <person name="Rokhsar D.S."/>
        </authorList>
    </citation>
    <scope>NUCLEOTIDE SEQUENCE [LARGE SCALE GENOMIC DNA]</scope>
    <source>
        <strain evidence="3">cv. BTx623</strain>
    </source>
</reference>
<evidence type="ECO:0000313" key="3">
    <source>
        <dbReference type="Proteomes" id="UP000000768"/>
    </source>
</evidence>
<organism evidence="2 3">
    <name type="scientific">Sorghum bicolor</name>
    <name type="common">Sorghum</name>
    <name type="synonym">Sorghum vulgare</name>
    <dbReference type="NCBI Taxonomy" id="4558"/>
    <lineage>
        <taxon>Eukaryota</taxon>
        <taxon>Viridiplantae</taxon>
        <taxon>Streptophyta</taxon>
        <taxon>Embryophyta</taxon>
        <taxon>Tracheophyta</taxon>
        <taxon>Spermatophyta</taxon>
        <taxon>Magnoliopsida</taxon>
        <taxon>Liliopsida</taxon>
        <taxon>Poales</taxon>
        <taxon>Poaceae</taxon>
        <taxon>PACMAD clade</taxon>
        <taxon>Panicoideae</taxon>
        <taxon>Andropogonodae</taxon>
        <taxon>Andropogoneae</taxon>
        <taxon>Sorghinae</taxon>
        <taxon>Sorghum</taxon>
    </lineage>
</organism>
<keyword evidence="3" id="KW-1185">Reference proteome</keyword>
<dbReference type="PANTHER" id="PTHR33673">
    <property type="entry name" value="SUPPRESSOR SRP40-LIKE PROTEIN"/>
    <property type="match status" value="1"/>
</dbReference>
<dbReference type="FunCoup" id="A0A1B6P760">
    <property type="interactions" value="792"/>
</dbReference>
<dbReference type="OMA" id="MASHEQQ"/>
<dbReference type="OrthoDB" id="676141at2759"/>
<dbReference type="EMBL" id="CM000768">
    <property type="protein sequence ID" value="KXG21504.1"/>
    <property type="molecule type" value="Genomic_DNA"/>
</dbReference>